<dbReference type="OrthoDB" id="9785695at2"/>
<keyword evidence="3" id="KW-0378">Hydrolase</keyword>
<proteinExistence type="inferred from homology"/>
<dbReference type="PANTHER" id="PTHR20854">
    <property type="entry name" value="INOSITOL MONOPHOSPHATASE"/>
    <property type="match status" value="1"/>
</dbReference>
<comment type="cofactor">
    <cofactor evidence="5">
        <name>Mg(2+)</name>
        <dbReference type="ChEBI" id="CHEBI:18420"/>
    </cofactor>
</comment>
<dbReference type="GO" id="GO:0006020">
    <property type="term" value="P:inositol metabolic process"/>
    <property type="evidence" value="ECO:0007669"/>
    <property type="project" value="TreeGrafter"/>
</dbReference>
<dbReference type="PROSITE" id="PS00630">
    <property type="entry name" value="IMP_2"/>
    <property type="match status" value="1"/>
</dbReference>
<dbReference type="SUPFAM" id="SSF56655">
    <property type="entry name" value="Carbohydrate phosphatase"/>
    <property type="match status" value="1"/>
</dbReference>
<dbReference type="Gene3D" id="3.30.540.10">
    <property type="entry name" value="Fructose-1,6-Bisphosphatase, subunit A, domain 1"/>
    <property type="match status" value="1"/>
</dbReference>
<evidence type="ECO:0000256" key="5">
    <source>
        <dbReference type="PIRSR" id="PIRSR600760-2"/>
    </source>
</evidence>
<dbReference type="GO" id="GO:0046854">
    <property type="term" value="P:phosphatidylinositol phosphate biosynthetic process"/>
    <property type="evidence" value="ECO:0007669"/>
    <property type="project" value="InterPro"/>
</dbReference>
<feature type="binding site" evidence="5">
    <location>
        <position position="86"/>
    </location>
    <ligand>
        <name>Mg(2+)</name>
        <dbReference type="ChEBI" id="CHEBI:18420"/>
        <label>1</label>
        <note>catalytic</note>
    </ligand>
</feature>
<evidence type="ECO:0000313" key="7">
    <source>
        <dbReference type="Proteomes" id="UP000198426"/>
    </source>
</evidence>
<keyword evidence="7" id="KW-1185">Reference proteome</keyword>
<dbReference type="GO" id="GO:0046872">
    <property type="term" value="F:metal ion binding"/>
    <property type="evidence" value="ECO:0007669"/>
    <property type="project" value="UniProtKB-KW"/>
</dbReference>
<dbReference type="GO" id="GO:0007165">
    <property type="term" value="P:signal transduction"/>
    <property type="evidence" value="ECO:0007669"/>
    <property type="project" value="TreeGrafter"/>
</dbReference>
<name>A0A239JIR8_9RHOB</name>
<keyword evidence="2 5" id="KW-0479">Metal-binding</keyword>
<comment type="similarity">
    <text evidence="1">Belongs to the inositol monophosphatase superfamily.</text>
</comment>
<dbReference type="PRINTS" id="PR00377">
    <property type="entry name" value="IMPHPHTASES"/>
</dbReference>
<dbReference type="Gene3D" id="3.40.190.80">
    <property type="match status" value="1"/>
</dbReference>
<dbReference type="GO" id="GO:0008934">
    <property type="term" value="F:inositol monophosphate 1-phosphatase activity"/>
    <property type="evidence" value="ECO:0007669"/>
    <property type="project" value="TreeGrafter"/>
</dbReference>
<dbReference type="InterPro" id="IPR000760">
    <property type="entry name" value="Inositol_monophosphatase-like"/>
</dbReference>
<evidence type="ECO:0000256" key="3">
    <source>
        <dbReference type="ARBA" id="ARBA00022801"/>
    </source>
</evidence>
<dbReference type="AlphaFoldDB" id="A0A239JIR8"/>
<evidence type="ECO:0000313" key="6">
    <source>
        <dbReference type="EMBL" id="SNT05298.1"/>
    </source>
</evidence>
<evidence type="ECO:0000256" key="4">
    <source>
        <dbReference type="ARBA" id="ARBA00022842"/>
    </source>
</evidence>
<dbReference type="Proteomes" id="UP000198426">
    <property type="component" value="Unassembled WGS sequence"/>
</dbReference>
<organism evidence="6 7">
    <name type="scientific">Tropicimonas sediminicola</name>
    <dbReference type="NCBI Taxonomy" id="1031541"/>
    <lineage>
        <taxon>Bacteria</taxon>
        <taxon>Pseudomonadati</taxon>
        <taxon>Pseudomonadota</taxon>
        <taxon>Alphaproteobacteria</taxon>
        <taxon>Rhodobacterales</taxon>
        <taxon>Roseobacteraceae</taxon>
        <taxon>Tropicimonas</taxon>
    </lineage>
</organism>
<dbReference type="Pfam" id="PF00459">
    <property type="entry name" value="Inositol_P"/>
    <property type="match status" value="1"/>
</dbReference>
<dbReference type="EMBL" id="FZOY01000005">
    <property type="protein sequence ID" value="SNT05298.1"/>
    <property type="molecule type" value="Genomic_DNA"/>
</dbReference>
<dbReference type="PROSITE" id="PS00629">
    <property type="entry name" value="IMP_1"/>
    <property type="match status" value="1"/>
</dbReference>
<gene>
    <name evidence="6" type="ORF">SAMN05421757_105287</name>
</gene>
<keyword evidence="4 5" id="KW-0460">Magnesium</keyword>
<feature type="binding site" evidence="5">
    <location>
        <position position="207"/>
    </location>
    <ligand>
        <name>Mg(2+)</name>
        <dbReference type="ChEBI" id="CHEBI:18420"/>
        <label>1</label>
        <note>catalytic</note>
    </ligand>
</feature>
<dbReference type="CDD" id="cd01638">
    <property type="entry name" value="CysQ"/>
    <property type="match status" value="1"/>
</dbReference>
<reference evidence="6 7" key="1">
    <citation type="submission" date="2017-06" db="EMBL/GenBank/DDBJ databases">
        <authorList>
            <person name="Kim H.J."/>
            <person name="Triplett B.A."/>
        </authorList>
    </citation>
    <scope>NUCLEOTIDE SEQUENCE [LARGE SCALE GENOMIC DNA]</scope>
    <source>
        <strain evidence="6 7">DSM 29339</strain>
    </source>
</reference>
<dbReference type="InterPro" id="IPR020583">
    <property type="entry name" value="Inositol_monoP_metal-BS"/>
</dbReference>
<feature type="binding site" evidence="5">
    <location>
        <position position="67"/>
    </location>
    <ligand>
        <name>Mg(2+)</name>
        <dbReference type="ChEBI" id="CHEBI:18420"/>
        <label>1</label>
        <note>catalytic</note>
    </ligand>
</feature>
<dbReference type="PANTHER" id="PTHR20854:SF4">
    <property type="entry name" value="INOSITOL-1-MONOPHOSPHATASE-RELATED"/>
    <property type="match status" value="1"/>
</dbReference>
<dbReference type="RefSeq" id="WP_089233853.1">
    <property type="nucleotide sequence ID" value="NZ_FZOY01000005.1"/>
</dbReference>
<evidence type="ECO:0000256" key="2">
    <source>
        <dbReference type="ARBA" id="ARBA00022723"/>
    </source>
</evidence>
<feature type="binding site" evidence="5">
    <location>
        <position position="88"/>
    </location>
    <ligand>
        <name>Mg(2+)</name>
        <dbReference type="ChEBI" id="CHEBI:18420"/>
        <label>1</label>
        <note>catalytic</note>
    </ligand>
</feature>
<dbReference type="InterPro" id="IPR020550">
    <property type="entry name" value="Inositol_monophosphatase_CS"/>
</dbReference>
<feature type="binding site" evidence="5">
    <location>
        <position position="89"/>
    </location>
    <ligand>
        <name>Mg(2+)</name>
        <dbReference type="ChEBI" id="CHEBI:18420"/>
        <label>1</label>
        <note>catalytic</note>
    </ligand>
</feature>
<sequence length="263" mass="28712">MPGSDLRLLLDAAVAAGEIACRHFHTDHAVWEKDAGQGPVTEADLEVDRMLRARLTGARPDYGWMSEESEDEPGSRLARPRTFVVDPIDGTRAFTEGHRTWAHSLAVVDAGQVTAAVVYLPMLQRLFTAERGGGARLNDRPLHASQRERLMGADILAAHPTLEAAHWPGGLPPVTRHFRSSLAYRLSLVGQGRFDAMLTLRDSWEWDIAAGSLIAEEAGARVSDRTGRPLVFNSLRRQASGVVCASPGVHGEMIERLNARATI</sequence>
<evidence type="ECO:0000256" key="1">
    <source>
        <dbReference type="ARBA" id="ARBA00009759"/>
    </source>
</evidence>
<protein>
    <submittedName>
        <fullName evidence="6">Myo-inositol-1(Or 4)-monophosphatase</fullName>
    </submittedName>
</protein>
<accession>A0A239JIR8</accession>